<dbReference type="Gene3D" id="3.90.1300.10">
    <property type="entry name" value="Amidase signature (AS) domain"/>
    <property type="match status" value="1"/>
</dbReference>
<reference evidence="3 4" key="1">
    <citation type="journal article" date="2015" name="Genome Announc.">
        <title>Expanding the biotechnology potential of lactobacilli through comparative genomics of 213 strains and associated genera.</title>
        <authorList>
            <person name="Sun Z."/>
            <person name="Harris H.M."/>
            <person name="McCann A."/>
            <person name="Guo C."/>
            <person name="Argimon S."/>
            <person name="Zhang W."/>
            <person name="Yang X."/>
            <person name="Jeffery I.B."/>
            <person name="Cooney J.C."/>
            <person name="Kagawa T.F."/>
            <person name="Liu W."/>
            <person name="Song Y."/>
            <person name="Salvetti E."/>
            <person name="Wrobel A."/>
            <person name="Rasinkangas P."/>
            <person name="Parkhill J."/>
            <person name="Rea M.C."/>
            <person name="O'Sullivan O."/>
            <person name="Ritari J."/>
            <person name="Douillard F.P."/>
            <person name="Paul Ross R."/>
            <person name="Yang R."/>
            <person name="Briner A.E."/>
            <person name="Felis G.E."/>
            <person name="de Vos W.M."/>
            <person name="Barrangou R."/>
            <person name="Klaenhammer T.R."/>
            <person name="Caufield P.W."/>
            <person name="Cui Y."/>
            <person name="Zhang H."/>
            <person name="O'Toole P.W."/>
        </authorList>
    </citation>
    <scope>NUCLEOTIDE SEQUENCE [LARGE SCALE GENOMIC DNA]</scope>
    <source>
        <strain evidence="3 4">DSM 20515</strain>
    </source>
</reference>
<evidence type="ECO:0000256" key="1">
    <source>
        <dbReference type="ARBA" id="ARBA00009199"/>
    </source>
</evidence>
<dbReference type="AlphaFoldDB" id="A0A0R2BDB1"/>
<name>A0A0R2BDB1_SECCO</name>
<dbReference type="SUPFAM" id="SSF75304">
    <property type="entry name" value="Amidase signature (AS) enzymes"/>
    <property type="match status" value="1"/>
</dbReference>
<comment type="caution">
    <text evidence="3">The sequence shown here is derived from an EMBL/GenBank/DDBJ whole genome shotgun (WGS) entry which is preliminary data.</text>
</comment>
<dbReference type="PANTHER" id="PTHR11895">
    <property type="entry name" value="TRANSAMIDASE"/>
    <property type="match status" value="1"/>
</dbReference>
<evidence type="ECO:0000259" key="2">
    <source>
        <dbReference type="Pfam" id="PF01425"/>
    </source>
</evidence>
<dbReference type="NCBIfam" id="NF005099">
    <property type="entry name" value="PRK06529.1"/>
    <property type="match status" value="1"/>
</dbReference>
<dbReference type="PROSITE" id="PS00571">
    <property type="entry name" value="AMIDASES"/>
    <property type="match status" value="1"/>
</dbReference>
<dbReference type="InterPro" id="IPR020556">
    <property type="entry name" value="Amidase_CS"/>
</dbReference>
<dbReference type="EMBL" id="AYYR01000044">
    <property type="protein sequence ID" value="KRM75748.1"/>
    <property type="molecule type" value="Genomic_DNA"/>
</dbReference>
<evidence type="ECO:0000313" key="3">
    <source>
        <dbReference type="EMBL" id="KRM75748.1"/>
    </source>
</evidence>
<dbReference type="InterPro" id="IPR023631">
    <property type="entry name" value="Amidase_dom"/>
</dbReference>
<dbReference type="InterPro" id="IPR000120">
    <property type="entry name" value="Amidase"/>
</dbReference>
<proteinExistence type="inferred from homology"/>
<organism evidence="3 4">
    <name type="scientific">Secundilactobacillus collinoides DSM 20515 = JCM 1123</name>
    <dbReference type="NCBI Taxonomy" id="1423733"/>
    <lineage>
        <taxon>Bacteria</taxon>
        <taxon>Bacillati</taxon>
        <taxon>Bacillota</taxon>
        <taxon>Bacilli</taxon>
        <taxon>Lactobacillales</taxon>
        <taxon>Lactobacillaceae</taxon>
        <taxon>Secundilactobacillus</taxon>
    </lineage>
</organism>
<dbReference type="Proteomes" id="UP000051845">
    <property type="component" value="Unassembled WGS sequence"/>
</dbReference>
<dbReference type="RefSeq" id="WP_056996726.1">
    <property type="nucleotide sequence ID" value="NZ_AYYR01000044.1"/>
</dbReference>
<gene>
    <name evidence="3" type="ORF">FC82_GL002152</name>
</gene>
<dbReference type="Pfam" id="PF01425">
    <property type="entry name" value="Amidase"/>
    <property type="match status" value="1"/>
</dbReference>
<dbReference type="GO" id="GO:0003824">
    <property type="term" value="F:catalytic activity"/>
    <property type="evidence" value="ECO:0007669"/>
    <property type="project" value="InterPro"/>
</dbReference>
<dbReference type="PANTHER" id="PTHR11895:SF7">
    <property type="entry name" value="GLUTAMYL-TRNA(GLN) AMIDOTRANSFERASE SUBUNIT A, MITOCHONDRIAL"/>
    <property type="match status" value="1"/>
</dbReference>
<dbReference type="InterPro" id="IPR036928">
    <property type="entry name" value="AS_sf"/>
</dbReference>
<feature type="domain" description="Amidase" evidence="2">
    <location>
        <begin position="20"/>
        <end position="466"/>
    </location>
</feature>
<evidence type="ECO:0000313" key="4">
    <source>
        <dbReference type="Proteomes" id="UP000051845"/>
    </source>
</evidence>
<accession>A0A0R2BDB1</accession>
<dbReference type="PATRIC" id="fig|1423733.4.peg.2258"/>
<comment type="similarity">
    <text evidence="1">Belongs to the amidase family.</text>
</comment>
<protein>
    <submittedName>
        <fullName evidence="3">Amidase</fullName>
    </submittedName>
</protein>
<sequence length="482" mass="50905">MTTGLALAKQVRDGEVNATELVQSALDRVAQNNPGLNAVTSTRGIEALAEAAVLEDHGQPFLGVPLLIKGLGQSLAGSPNTGGSKLLADSVSSETDFFVQQLQAAGFIIIGQTNVPEFGFKNITDSQLYGPAHNAWNRSYSPGGSSGGSAASVASGMVPIAAASDGGGSIRIPASFSGLVGLKPTRGRVPVGPGDWRSWQGAAINFALTQSVDDTAALLDAMQTVQPAAVFQVPLNQRGFLKTVADAKPLRVAFSTTSPVGTPVSDDAVQAVNEAAEFLAQHGYDVVEAHPDLDGIALMHSYYIMNEAETTAMLDDLAFGLGRPVQKNEVEPLTWALGETGRHLSAAQYSKSLGLWDQASYTMAQFQAQYPLYLTPTTADSAPRVDDPLISATNLDKIKAIDSFSPANQQQLIYDQWLPALTRSPFTQQANLTGQPAISLPTHMTAAGMPLGVQLTALKGQEALLLQTAKLFELENQFHLLH</sequence>